<keyword evidence="1" id="KW-1133">Transmembrane helix</keyword>
<evidence type="ECO:0000313" key="3">
    <source>
        <dbReference type="Proteomes" id="UP000270094"/>
    </source>
</evidence>
<keyword evidence="1" id="KW-0472">Membrane</keyword>
<proteinExistence type="predicted"/>
<evidence type="ECO:0000313" key="2">
    <source>
        <dbReference type="EMBL" id="VDM68534.1"/>
    </source>
</evidence>
<protein>
    <submittedName>
        <fullName evidence="2">Uncharacterized protein</fullName>
    </submittedName>
</protein>
<dbReference type="Proteomes" id="UP000270094">
    <property type="component" value="Unassembled WGS sequence"/>
</dbReference>
<feature type="transmembrane region" description="Helical" evidence="1">
    <location>
        <begin position="6"/>
        <end position="22"/>
    </location>
</feature>
<keyword evidence="3" id="KW-1185">Reference proteome</keyword>
<sequence>MNNPSPARLLAIYGGTTFLVYIETNAFMKSTPAVLLSLPVAALCLLTLTTTMQPEQRFTTSASFAVLGEV</sequence>
<accession>A0A3P7ISP0</accession>
<keyword evidence="1" id="KW-0812">Transmembrane</keyword>
<dbReference type="OrthoDB" id="5864807at2759"/>
<gene>
    <name evidence="2" type="ORF">SVUK_LOCUS3532</name>
</gene>
<name>A0A3P7ISP0_STRVU</name>
<evidence type="ECO:0000256" key="1">
    <source>
        <dbReference type="SAM" id="Phobius"/>
    </source>
</evidence>
<reference evidence="2 3" key="1">
    <citation type="submission" date="2018-11" db="EMBL/GenBank/DDBJ databases">
        <authorList>
            <consortium name="Pathogen Informatics"/>
        </authorList>
    </citation>
    <scope>NUCLEOTIDE SEQUENCE [LARGE SCALE GENOMIC DNA]</scope>
</reference>
<feature type="transmembrane region" description="Helical" evidence="1">
    <location>
        <begin position="34"/>
        <end position="52"/>
    </location>
</feature>
<dbReference type="AlphaFoldDB" id="A0A3P7ISP0"/>
<organism evidence="2 3">
    <name type="scientific">Strongylus vulgaris</name>
    <name type="common">Blood worm</name>
    <dbReference type="NCBI Taxonomy" id="40348"/>
    <lineage>
        <taxon>Eukaryota</taxon>
        <taxon>Metazoa</taxon>
        <taxon>Ecdysozoa</taxon>
        <taxon>Nematoda</taxon>
        <taxon>Chromadorea</taxon>
        <taxon>Rhabditida</taxon>
        <taxon>Rhabditina</taxon>
        <taxon>Rhabditomorpha</taxon>
        <taxon>Strongyloidea</taxon>
        <taxon>Strongylidae</taxon>
        <taxon>Strongylus</taxon>
    </lineage>
</organism>
<dbReference type="EMBL" id="UYYB01009122">
    <property type="protein sequence ID" value="VDM68534.1"/>
    <property type="molecule type" value="Genomic_DNA"/>
</dbReference>